<name>A0A8X6HY03_TRICU</name>
<evidence type="ECO:0000256" key="3">
    <source>
        <dbReference type="ARBA" id="ARBA00022771"/>
    </source>
</evidence>
<feature type="compositionally biased region" description="Pro residues" evidence="7">
    <location>
        <begin position="33"/>
        <end position="44"/>
    </location>
</feature>
<evidence type="ECO:0000256" key="4">
    <source>
        <dbReference type="ARBA" id="ARBA00022833"/>
    </source>
</evidence>
<evidence type="ECO:0000256" key="2">
    <source>
        <dbReference type="ARBA" id="ARBA00022737"/>
    </source>
</evidence>
<comment type="caution">
    <text evidence="9">The sequence shown here is derived from an EMBL/GenBank/DDBJ whole genome shotgun (WGS) entry which is preliminary data.</text>
</comment>
<evidence type="ECO:0000256" key="7">
    <source>
        <dbReference type="SAM" id="MobiDB-lite"/>
    </source>
</evidence>
<dbReference type="GO" id="GO:0000978">
    <property type="term" value="F:RNA polymerase II cis-regulatory region sequence-specific DNA binding"/>
    <property type="evidence" value="ECO:0007669"/>
    <property type="project" value="TreeGrafter"/>
</dbReference>
<dbReference type="PROSITE" id="PS00028">
    <property type="entry name" value="ZINC_FINGER_C2H2_1"/>
    <property type="match status" value="3"/>
</dbReference>
<dbReference type="GO" id="GO:0045893">
    <property type="term" value="P:positive regulation of DNA-templated transcription"/>
    <property type="evidence" value="ECO:0007669"/>
    <property type="project" value="UniProtKB-ARBA"/>
</dbReference>
<feature type="domain" description="C2H2-type" evidence="8">
    <location>
        <begin position="94"/>
        <end position="121"/>
    </location>
</feature>
<keyword evidence="5" id="KW-0539">Nucleus</keyword>
<dbReference type="OrthoDB" id="6419135at2759"/>
<proteinExistence type="predicted"/>
<dbReference type="InterPro" id="IPR036236">
    <property type="entry name" value="Znf_C2H2_sf"/>
</dbReference>
<dbReference type="Pfam" id="PF00096">
    <property type="entry name" value="zf-C2H2"/>
    <property type="match status" value="4"/>
</dbReference>
<dbReference type="PANTHER" id="PTHR23235">
    <property type="entry name" value="KRUEPPEL-LIKE TRANSCRIPTION FACTOR"/>
    <property type="match status" value="1"/>
</dbReference>
<feature type="domain" description="C2H2-type" evidence="8">
    <location>
        <begin position="54"/>
        <end position="93"/>
    </location>
</feature>
<evidence type="ECO:0000313" key="10">
    <source>
        <dbReference type="Proteomes" id="UP000887116"/>
    </source>
</evidence>
<gene>
    <name evidence="9" type="ORF">TNCT_511631</name>
</gene>
<dbReference type="PANTHER" id="PTHR23235:SF142">
    <property type="entry name" value="ZINC FINGER PROTEIN 384"/>
    <property type="match status" value="1"/>
</dbReference>
<evidence type="ECO:0000256" key="5">
    <source>
        <dbReference type="ARBA" id="ARBA00023242"/>
    </source>
</evidence>
<dbReference type="AlphaFoldDB" id="A0A8X6HY03"/>
<organism evidence="9 10">
    <name type="scientific">Trichonephila clavata</name>
    <name type="common">Joro spider</name>
    <name type="synonym">Nephila clavata</name>
    <dbReference type="NCBI Taxonomy" id="2740835"/>
    <lineage>
        <taxon>Eukaryota</taxon>
        <taxon>Metazoa</taxon>
        <taxon>Ecdysozoa</taxon>
        <taxon>Arthropoda</taxon>
        <taxon>Chelicerata</taxon>
        <taxon>Arachnida</taxon>
        <taxon>Araneae</taxon>
        <taxon>Araneomorphae</taxon>
        <taxon>Entelegynae</taxon>
        <taxon>Araneoidea</taxon>
        <taxon>Nephilidae</taxon>
        <taxon>Trichonephila</taxon>
    </lineage>
</organism>
<dbReference type="PROSITE" id="PS50157">
    <property type="entry name" value="ZINC_FINGER_C2H2_2"/>
    <property type="match status" value="4"/>
</dbReference>
<feature type="domain" description="C2H2-type" evidence="8">
    <location>
        <begin position="150"/>
        <end position="182"/>
    </location>
</feature>
<evidence type="ECO:0000313" key="9">
    <source>
        <dbReference type="EMBL" id="GFR11764.1"/>
    </source>
</evidence>
<dbReference type="Proteomes" id="UP000887116">
    <property type="component" value="Unassembled WGS sequence"/>
</dbReference>
<keyword evidence="2" id="KW-0677">Repeat</keyword>
<accession>A0A8X6HY03</accession>
<feature type="region of interest" description="Disordered" evidence="7">
    <location>
        <begin position="1"/>
        <end position="47"/>
    </location>
</feature>
<evidence type="ECO:0000256" key="6">
    <source>
        <dbReference type="PROSITE-ProRule" id="PRU00042"/>
    </source>
</evidence>
<keyword evidence="3 6" id="KW-0863">Zinc-finger</keyword>
<dbReference type="GO" id="GO:0000981">
    <property type="term" value="F:DNA-binding transcription factor activity, RNA polymerase II-specific"/>
    <property type="evidence" value="ECO:0007669"/>
    <property type="project" value="TreeGrafter"/>
</dbReference>
<keyword evidence="1" id="KW-0479">Metal-binding</keyword>
<reference evidence="9" key="1">
    <citation type="submission" date="2020-07" db="EMBL/GenBank/DDBJ databases">
        <title>Multicomponent nature underlies the extraordinary mechanical properties of spider dragline silk.</title>
        <authorList>
            <person name="Kono N."/>
            <person name="Nakamura H."/>
            <person name="Mori M."/>
            <person name="Yoshida Y."/>
            <person name="Ohtoshi R."/>
            <person name="Malay A.D."/>
            <person name="Moran D.A.P."/>
            <person name="Tomita M."/>
            <person name="Numata K."/>
            <person name="Arakawa K."/>
        </authorList>
    </citation>
    <scope>NUCLEOTIDE SEQUENCE</scope>
</reference>
<dbReference type="SMART" id="SM00355">
    <property type="entry name" value="ZnF_C2H2"/>
    <property type="match status" value="4"/>
</dbReference>
<keyword evidence="10" id="KW-1185">Reference proteome</keyword>
<dbReference type="FunFam" id="3.30.160.60:FF:001732">
    <property type="entry name" value="Zgc:162936"/>
    <property type="match status" value="1"/>
</dbReference>
<feature type="domain" description="C2H2-type" evidence="8">
    <location>
        <begin position="122"/>
        <end position="149"/>
    </location>
</feature>
<evidence type="ECO:0000259" key="8">
    <source>
        <dbReference type="PROSITE" id="PS50157"/>
    </source>
</evidence>
<dbReference type="GO" id="GO:0008270">
    <property type="term" value="F:zinc ion binding"/>
    <property type="evidence" value="ECO:0007669"/>
    <property type="project" value="UniProtKB-KW"/>
</dbReference>
<dbReference type="GO" id="GO:0005694">
    <property type="term" value="C:chromosome"/>
    <property type="evidence" value="ECO:0007669"/>
    <property type="project" value="UniProtKB-ARBA"/>
</dbReference>
<dbReference type="FunFam" id="3.30.160.60:FF:000683">
    <property type="entry name" value="Zinc finger protein 252"/>
    <property type="match status" value="1"/>
</dbReference>
<dbReference type="InterPro" id="IPR013087">
    <property type="entry name" value="Znf_C2H2_type"/>
</dbReference>
<sequence>MAFQSIPLGLYPPGRNFDQQEQKPPINNNQNVPVPPPQPPPPPINGEKSAINTLICDQCGKTFADKNSFHQHAQFHSKPFACKHIRVHTGEKPYGCEHCGKRFRQKTILQQHIRIHTGEKPFVCELCDEKFSQKGNLQKHLRSHSGEKPFVCDHCGLKFTRKVMLDLHIRMSMKGPHTSTDIGKPVSCHFGLSTDNKQLSKPYIFNAPPSDKPIAKPCHFNLATEKQAAHASLAACVSSAIAQNEWAFPQ</sequence>
<dbReference type="EMBL" id="BMAO01016856">
    <property type="protein sequence ID" value="GFR11764.1"/>
    <property type="molecule type" value="Genomic_DNA"/>
</dbReference>
<evidence type="ECO:0000256" key="1">
    <source>
        <dbReference type="ARBA" id="ARBA00022723"/>
    </source>
</evidence>
<keyword evidence="4" id="KW-0862">Zinc</keyword>
<dbReference type="SUPFAM" id="SSF57667">
    <property type="entry name" value="beta-beta-alpha zinc fingers"/>
    <property type="match status" value="3"/>
</dbReference>
<dbReference type="Gene3D" id="3.30.160.60">
    <property type="entry name" value="Classic Zinc Finger"/>
    <property type="match status" value="4"/>
</dbReference>
<protein>
    <recommendedName>
        <fullName evidence="8">C2H2-type domain-containing protein</fullName>
    </recommendedName>
</protein>
<dbReference type="FunFam" id="3.30.160.60:FF:002343">
    <property type="entry name" value="Zinc finger protein 33A"/>
    <property type="match status" value="1"/>
</dbReference>